<feature type="region of interest" description="Disordered" evidence="1">
    <location>
        <begin position="1"/>
        <end position="32"/>
    </location>
</feature>
<feature type="domain" description="NYN" evidence="2">
    <location>
        <begin position="41"/>
        <end position="188"/>
    </location>
</feature>
<dbReference type="EMBL" id="JADEXQ010000075">
    <property type="protein sequence ID" value="MBE9031766.1"/>
    <property type="molecule type" value="Genomic_DNA"/>
</dbReference>
<dbReference type="InterPro" id="IPR021139">
    <property type="entry name" value="NYN"/>
</dbReference>
<feature type="compositionally biased region" description="Polar residues" evidence="1">
    <location>
        <begin position="1"/>
        <end position="16"/>
    </location>
</feature>
<gene>
    <name evidence="3" type="ORF">IQ266_18695</name>
</gene>
<reference evidence="3" key="1">
    <citation type="submission" date="2020-10" db="EMBL/GenBank/DDBJ databases">
        <authorList>
            <person name="Castelo-Branco R."/>
            <person name="Eusebio N."/>
            <person name="Adriana R."/>
            <person name="Vieira A."/>
            <person name="Brugerolle De Fraissinette N."/>
            <person name="Rezende De Castro R."/>
            <person name="Schneider M.P."/>
            <person name="Vasconcelos V."/>
            <person name="Leao P.N."/>
        </authorList>
    </citation>
    <scope>NUCLEOTIDE SEQUENCE</scope>
    <source>
        <strain evidence="3">LEGE 11480</strain>
    </source>
</reference>
<dbReference type="PANTHER" id="PTHR35458">
    <property type="entry name" value="SLR0755 PROTEIN"/>
    <property type="match status" value="1"/>
</dbReference>
<evidence type="ECO:0000259" key="2">
    <source>
        <dbReference type="Pfam" id="PF01936"/>
    </source>
</evidence>
<dbReference type="RefSeq" id="WP_264326594.1">
    <property type="nucleotide sequence ID" value="NZ_JADEXQ010000075.1"/>
</dbReference>
<comment type="caution">
    <text evidence="3">The sequence shown here is derived from an EMBL/GenBank/DDBJ whole genome shotgun (WGS) entry which is preliminary data.</text>
</comment>
<accession>A0A928VRR6</accession>
<dbReference type="Pfam" id="PF01936">
    <property type="entry name" value="NYN"/>
    <property type="match status" value="1"/>
</dbReference>
<dbReference type="CDD" id="cd10911">
    <property type="entry name" value="PIN_LabA"/>
    <property type="match status" value="1"/>
</dbReference>
<sequence length="209" mass="23397">MSQQTIAKHPRSNQNGHPGHRTHPENLLGNHATPLYSPKDRVAIFIDGANLFYAALQLQIEIDYVKLITTLTAGRRLVRPYFYTGVDTTNDKQKGFLHWMQHHGYRVITKPLTRKTDGSKRADLDVEMTVDMMKLSKHCDTIILISGDGRLSYAVSEIAKQGNRIEVVSLGSTTSETLVDAADRFIDLANLVSVVSRQNHSDVNERLAS</sequence>
<evidence type="ECO:0000256" key="1">
    <source>
        <dbReference type="SAM" id="MobiDB-lite"/>
    </source>
</evidence>
<dbReference type="InterPro" id="IPR047140">
    <property type="entry name" value="LabA"/>
</dbReference>
<dbReference type="GO" id="GO:0004540">
    <property type="term" value="F:RNA nuclease activity"/>
    <property type="evidence" value="ECO:0007669"/>
    <property type="project" value="InterPro"/>
</dbReference>
<organism evidence="3 4">
    <name type="scientific">Romeriopsis navalis LEGE 11480</name>
    <dbReference type="NCBI Taxonomy" id="2777977"/>
    <lineage>
        <taxon>Bacteria</taxon>
        <taxon>Bacillati</taxon>
        <taxon>Cyanobacteriota</taxon>
        <taxon>Cyanophyceae</taxon>
        <taxon>Leptolyngbyales</taxon>
        <taxon>Leptolyngbyaceae</taxon>
        <taxon>Romeriopsis</taxon>
        <taxon>Romeriopsis navalis</taxon>
    </lineage>
</organism>
<dbReference type="PANTHER" id="PTHR35458:SF8">
    <property type="entry name" value="SLR0650 PROTEIN"/>
    <property type="match status" value="1"/>
</dbReference>
<dbReference type="Gene3D" id="3.40.50.1010">
    <property type="entry name" value="5'-nuclease"/>
    <property type="match status" value="1"/>
</dbReference>
<proteinExistence type="predicted"/>
<evidence type="ECO:0000313" key="4">
    <source>
        <dbReference type="Proteomes" id="UP000625316"/>
    </source>
</evidence>
<name>A0A928VRR6_9CYAN</name>
<keyword evidence="4" id="KW-1185">Reference proteome</keyword>
<protein>
    <submittedName>
        <fullName evidence="3">NYN domain-containing protein</fullName>
    </submittedName>
</protein>
<dbReference type="AlphaFoldDB" id="A0A928VRR6"/>
<evidence type="ECO:0000313" key="3">
    <source>
        <dbReference type="EMBL" id="MBE9031766.1"/>
    </source>
</evidence>
<dbReference type="Proteomes" id="UP000625316">
    <property type="component" value="Unassembled WGS sequence"/>
</dbReference>